<reference evidence="2" key="1">
    <citation type="submission" date="2020-10" db="EMBL/GenBank/DDBJ databases">
        <authorList>
            <person name="Han B."/>
            <person name="Lu T."/>
            <person name="Zhao Q."/>
            <person name="Huang X."/>
            <person name="Zhao Y."/>
        </authorList>
    </citation>
    <scope>NUCLEOTIDE SEQUENCE</scope>
</reference>
<evidence type="ECO:0000313" key="2">
    <source>
        <dbReference type="EMBL" id="CAD6205348.1"/>
    </source>
</evidence>
<dbReference type="EMBL" id="CAJGYO010000001">
    <property type="protein sequence ID" value="CAD6205348.1"/>
    <property type="molecule type" value="Genomic_DNA"/>
</dbReference>
<evidence type="ECO:0008006" key="4">
    <source>
        <dbReference type="Google" id="ProtNLM"/>
    </source>
</evidence>
<evidence type="ECO:0000256" key="1">
    <source>
        <dbReference type="SAM" id="MobiDB-lite"/>
    </source>
</evidence>
<accession>A0A811MIM1</accession>
<protein>
    <recommendedName>
        <fullName evidence="4">DUF4283 domain-containing protein</fullName>
    </recommendedName>
</protein>
<dbReference type="Proteomes" id="UP000604825">
    <property type="component" value="Unassembled WGS sequence"/>
</dbReference>
<comment type="caution">
    <text evidence="2">The sequence shown here is derived from an EMBL/GenBank/DDBJ whole genome shotgun (WGS) entry which is preliminary data.</text>
</comment>
<name>A0A811MIM1_9POAL</name>
<keyword evidence="3" id="KW-1185">Reference proteome</keyword>
<dbReference type="PANTHER" id="PTHR33087">
    <property type="entry name" value="OS07G0539200 PROTEIN"/>
    <property type="match status" value="1"/>
</dbReference>
<feature type="compositionally biased region" description="Low complexity" evidence="1">
    <location>
        <begin position="264"/>
        <end position="281"/>
    </location>
</feature>
<proteinExistence type="predicted"/>
<feature type="compositionally biased region" description="Basic and acidic residues" evidence="1">
    <location>
        <begin position="71"/>
        <end position="90"/>
    </location>
</feature>
<sequence>MAQRTLRSKAPANQKGKAIYSASASCWERGESSGVNAQDGDPLSPNWQVSRKKHWWCKDPDLQAANSGKPRRMEEHPAPGHPMADRDGYKKHLAGRCRGTTSASPDSPLPPSLRTSSSRLKGTGPSTRGPSTSAAHHCPSGRGATETTWWYHVKVTMENVLLEAWNEDGVKLILGDACIFDRLDSHSASRESRDSQFLTCWVWMESADVLPKAMEYWYFAAKAGQALDILNLPSPARIPSTPPVGKFSDKVILIHLVGYEDWTPRTPRTSSSGTSSENGSSAPTFVPFDWAAGGPGRPSACTGAPTAHWRVQPTGDPAAASRPRPRQRPQRPAPPP</sequence>
<evidence type="ECO:0000313" key="3">
    <source>
        <dbReference type="Proteomes" id="UP000604825"/>
    </source>
</evidence>
<gene>
    <name evidence="2" type="ORF">NCGR_LOCUS3179</name>
</gene>
<feature type="region of interest" description="Disordered" evidence="1">
    <location>
        <begin position="264"/>
        <end position="336"/>
    </location>
</feature>
<organism evidence="2 3">
    <name type="scientific">Miscanthus lutarioriparius</name>
    <dbReference type="NCBI Taxonomy" id="422564"/>
    <lineage>
        <taxon>Eukaryota</taxon>
        <taxon>Viridiplantae</taxon>
        <taxon>Streptophyta</taxon>
        <taxon>Embryophyta</taxon>
        <taxon>Tracheophyta</taxon>
        <taxon>Spermatophyta</taxon>
        <taxon>Magnoliopsida</taxon>
        <taxon>Liliopsida</taxon>
        <taxon>Poales</taxon>
        <taxon>Poaceae</taxon>
        <taxon>PACMAD clade</taxon>
        <taxon>Panicoideae</taxon>
        <taxon>Andropogonodae</taxon>
        <taxon>Andropogoneae</taxon>
        <taxon>Saccharinae</taxon>
        <taxon>Miscanthus</taxon>
    </lineage>
</organism>
<dbReference type="AlphaFoldDB" id="A0A811MIM1"/>
<dbReference type="InterPro" id="IPR053253">
    <property type="entry name" value="Sex_diff_modulator"/>
</dbReference>
<feature type="region of interest" description="Disordered" evidence="1">
    <location>
        <begin position="1"/>
        <end position="143"/>
    </location>
</feature>
<dbReference type="OrthoDB" id="688827at2759"/>
<feature type="compositionally biased region" description="Low complexity" evidence="1">
    <location>
        <begin position="100"/>
        <end position="120"/>
    </location>
</feature>
<feature type="compositionally biased region" description="Polar residues" evidence="1">
    <location>
        <begin position="124"/>
        <end position="134"/>
    </location>
</feature>
<dbReference type="PANTHER" id="PTHR33087:SF21">
    <property type="entry name" value="OS03G0782100 PROTEIN"/>
    <property type="match status" value="1"/>
</dbReference>